<comment type="caution">
    <text evidence="3">The sequence shown here is derived from an EMBL/GenBank/DDBJ whole genome shotgun (WGS) entry which is preliminary data.</text>
</comment>
<dbReference type="InterPro" id="IPR001453">
    <property type="entry name" value="MoaB/Mog_dom"/>
</dbReference>
<dbReference type="SMART" id="SM00852">
    <property type="entry name" value="MoCF_biosynth"/>
    <property type="match status" value="1"/>
</dbReference>
<dbReference type="PANTHER" id="PTHR47675:SF1">
    <property type="entry name" value="MOLYBDOPTERIN BINDING DOMAIN PROTEIN (AFU_ORTHOLOGUE AFUA_5G11210)"/>
    <property type="match status" value="1"/>
</dbReference>
<dbReference type="CDD" id="cd00885">
    <property type="entry name" value="cinA"/>
    <property type="match status" value="1"/>
</dbReference>
<dbReference type="GO" id="GO:0047884">
    <property type="term" value="F:FAD diphosphatase activity"/>
    <property type="evidence" value="ECO:0007669"/>
    <property type="project" value="TreeGrafter"/>
</dbReference>
<protein>
    <recommendedName>
        <fullName evidence="2">MoaB/Mog domain-containing protein</fullName>
    </recommendedName>
</protein>
<dbReference type="OrthoDB" id="448496at2759"/>
<proteinExistence type="predicted"/>
<dbReference type="Gene3D" id="3.40.980.10">
    <property type="entry name" value="MoaB/Mog-like domain"/>
    <property type="match status" value="1"/>
</dbReference>
<dbReference type="Proteomes" id="UP000565441">
    <property type="component" value="Unassembled WGS sequence"/>
</dbReference>
<evidence type="ECO:0000313" key="3">
    <source>
        <dbReference type="EMBL" id="KAF5384101.1"/>
    </source>
</evidence>
<dbReference type="SUPFAM" id="SSF53218">
    <property type="entry name" value="Molybdenum cofactor biosynthesis proteins"/>
    <property type="match status" value="1"/>
</dbReference>
<dbReference type="GO" id="GO:0042726">
    <property type="term" value="P:flavin-containing compound metabolic process"/>
    <property type="evidence" value="ECO:0007669"/>
    <property type="project" value="TreeGrafter"/>
</dbReference>
<dbReference type="PANTHER" id="PTHR47675">
    <property type="entry name" value="MOLYBDOPTERIN BINDING DOMAIN PROTEIN (AFU_ORTHOLOGUE AFUA_5G11210)"/>
    <property type="match status" value="1"/>
</dbReference>
<sequence length="353" mass="39502">MSLSSRFLPLSTSLFATTTRICSARAIPSRRALSMASSSSSSSDPAATSTTTNTSREKPRFPISPVPPNPLGEGRHIRTAAALIIGDEILNGKTLDRNSNFFAQYCFEQGIELKRIEVIPDDEQEIIEASRRMVRNYDFVITTGGIGPTHDDITYASLAKSFDQNLVHHAETLRRMEALSRYRNFSNAQQLEASQRMALFPDRAEVIFIADNIWVPVVRLEGRICVFPGIPSLFQRMLTELTPFLPLPPKSERPLRIQVFTERPESMIAPYLTSLQERLKLRGIQVGSYPVLQEGVFVSLIGRDLCNEGEEGHRLWLADVAREVEREVGGRVVSDEEIAEKKAEGKAKEKAKI</sequence>
<dbReference type="AlphaFoldDB" id="A0A8H5HJ67"/>
<feature type="compositionally biased region" description="Low complexity" evidence="1">
    <location>
        <begin position="33"/>
        <end position="54"/>
    </location>
</feature>
<accession>A0A8H5HJ67</accession>
<name>A0A8H5HJ67_9AGAR</name>
<dbReference type="Pfam" id="PF00994">
    <property type="entry name" value="MoCF_biosynth"/>
    <property type="match status" value="1"/>
</dbReference>
<reference evidence="3 4" key="1">
    <citation type="journal article" date="2020" name="ISME J.">
        <title>Uncovering the hidden diversity of litter-decomposition mechanisms in mushroom-forming fungi.</title>
        <authorList>
            <person name="Floudas D."/>
            <person name="Bentzer J."/>
            <person name="Ahren D."/>
            <person name="Johansson T."/>
            <person name="Persson P."/>
            <person name="Tunlid A."/>
        </authorList>
    </citation>
    <scope>NUCLEOTIDE SEQUENCE [LARGE SCALE GENOMIC DNA]</scope>
    <source>
        <strain evidence="3 4">CBS 661.87</strain>
    </source>
</reference>
<organism evidence="3 4">
    <name type="scientific">Tricholomella constricta</name>
    <dbReference type="NCBI Taxonomy" id="117010"/>
    <lineage>
        <taxon>Eukaryota</taxon>
        <taxon>Fungi</taxon>
        <taxon>Dikarya</taxon>
        <taxon>Basidiomycota</taxon>
        <taxon>Agaricomycotina</taxon>
        <taxon>Agaricomycetes</taxon>
        <taxon>Agaricomycetidae</taxon>
        <taxon>Agaricales</taxon>
        <taxon>Tricholomatineae</taxon>
        <taxon>Lyophyllaceae</taxon>
        <taxon>Tricholomella</taxon>
    </lineage>
</organism>
<evidence type="ECO:0000256" key="1">
    <source>
        <dbReference type="SAM" id="MobiDB-lite"/>
    </source>
</evidence>
<gene>
    <name evidence="3" type="ORF">D9615_003341</name>
</gene>
<dbReference type="EMBL" id="JAACJP010000005">
    <property type="protein sequence ID" value="KAF5384101.1"/>
    <property type="molecule type" value="Genomic_DNA"/>
</dbReference>
<keyword evidence="4" id="KW-1185">Reference proteome</keyword>
<evidence type="ECO:0000313" key="4">
    <source>
        <dbReference type="Proteomes" id="UP000565441"/>
    </source>
</evidence>
<feature type="region of interest" description="Disordered" evidence="1">
    <location>
        <begin position="33"/>
        <end position="72"/>
    </location>
</feature>
<dbReference type="InterPro" id="IPR036425">
    <property type="entry name" value="MoaB/Mog-like_dom_sf"/>
</dbReference>
<feature type="domain" description="MoaB/Mog" evidence="2">
    <location>
        <begin position="81"/>
        <end position="248"/>
    </location>
</feature>
<evidence type="ECO:0000259" key="2">
    <source>
        <dbReference type="SMART" id="SM00852"/>
    </source>
</evidence>